<dbReference type="AlphaFoldDB" id="A0A9P6FTZ7"/>
<reference evidence="2" key="1">
    <citation type="journal article" date="2020" name="Fungal Divers.">
        <title>Resolving the Mortierellaceae phylogeny through synthesis of multi-gene phylogenetics and phylogenomics.</title>
        <authorList>
            <person name="Vandepol N."/>
            <person name="Liber J."/>
            <person name="Desiro A."/>
            <person name="Na H."/>
            <person name="Kennedy M."/>
            <person name="Barry K."/>
            <person name="Grigoriev I.V."/>
            <person name="Miller A.N."/>
            <person name="O'Donnell K."/>
            <person name="Stajich J.E."/>
            <person name="Bonito G."/>
        </authorList>
    </citation>
    <scope>NUCLEOTIDE SEQUENCE</scope>
    <source>
        <strain evidence="2">KOD1015</strain>
    </source>
</reference>
<dbReference type="SUPFAM" id="SSF52540">
    <property type="entry name" value="P-loop containing nucleoside triphosphate hydrolases"/>
    <property type="match status" value="1"/>
</dbReference>
<feature type="region of interest" description="Disordered" evidence="1">
    <location>
        <begin position="203"/>
        <end position="297"/>
    </location>
</feature>
<dbReference type="PANTHER" id="PTHR12083">
    <property type="entry name" value="BIFUNCTIONAL POLYNUCLEOTIDE PHOSPHATASE/KINASE"/>
    <property type="match status" value="1"/>
</dbReference>
<accession>A0A9P6FTZ7</accession>
<protein>
    <recommendedName>
        <fullName evidence="4">AAA domain-containing protein</fullName>
    </recommendedName>
</protein>
<dbReference type="Pfam" id="PF13671">
    <property type="entry name" value="AAA_33"/>
    <property type="match status" value="1"/>
</dbReference>
<dbReference type="GO" id="GO:0046404">
    <property type="term" value="F:ATP-dependent polydeoxyribonucleotide 5'-hydroxyl-kinase activity"/>
    <property type="evidence" value="ECO:0007669"/>
    <property type="project" value="TreeGrafter"/>
</dbReference>
<dbReference type="EMBL" id="JAABOA010001316">
    <property type="protein sequence ID" value="KAF9581808.1"/>
    <property type="molecule type" value="Genomic_DNA"/>
</dbReference>
<dbReference type="GO" id="GO:0003690">
    <property type="term" value="F:double-stranded DNA binding"/>
    <property type="evidence" value="ECO:0007669"/>
    <property type="project" value="TreeGrafter"/>
</dbReference>
<evidence type="ECO:0008006" key="4">
    <source>
        <dbReference type="Google" id="ProtNLM"/>
    </source>
</evidence>
<feature type="compositionally biased region" description="Basic and acidic residues" evidence="1">
    <location>
        <begin position="257"/>
        <end position="266"/>
    </location>
</feature>
<dbReference type="Proteomes" id="UP000780801">
    <property type="component" value="Unassembled WGS sequence"/>
</dbReference>
<sequence>MSLQRVLLLVGPPGSGKSTFAHALIKTFPNFVRINQDDLGDRTACEAMTLSALQTNNQSVVIDRCNFDKSQRKVWIDLARQLNISRIDVIVMNTEFYQCKLRILARTEHPTQVNGQNGVEILHHFLERMTRPEPHEGLQRILWLDPQTTPEYTEEAVKEIMERLDKIDVSEKAEEAPRWHRDDLYFKTQYVKDEEAYRARKAASWQKRNNNHLKGPEVDSDGFSVMKRHGHHSKEDEPAASPARPPLFGGASNGGWRAREAAKKQQQEQTPKKFGPTIQEVARPDVANPFDLLGDEN</sequence>
<name>A0A9P6FTZ7_9FUNG</name>
<gene>
    <name evidence="2" type="ORF">BGW38_001048</name>
</gene>
<comment type="caution">
    <text evidence="2">The sequence shown here is derived from an EMBL/GenBank/DDBJ whole genome shotgun (WGS) entry which is preliminary data.</text>
</comment>
<keyword evidence="3" id="KW-1185">Reference proteome</keyword>
<proteinExistence type="predicted"/>
<dbReference type="GO" id="GO:0006281">
    <property type="term" value="P:DNA repair"/>
    <property type="evidence" value="ECO:0007669"/>
    <property type="project" value="TreeGrafter"/>
</dbReference>
<evidence type="ECO:0000256" key="1">
    <source>
        <dbReference type="SAM" id="MobiDB-lite"/>
    </source>
</evidence>
<evidence type="ECO:0000313" key="3">
    <source>
        <dbReference type="Proteomes" id="UP000780801"/>
    </source>
</evidence>
<dbReference type="Gene3D" id="3.40.50.300">
    <property type="entry name" value="P-loop containing nucleotide triphosphate hydrolases"/>
    <property type="match status" value="1"/>
</dbReference>
<evidence type="ECO:0000313" key="2">
    <source>
        <dbReference type="EMBL" id="KAF9581808.1"/>
    </source>
</evidence>
<organism evidence="2 3">
    <name type="scientific">Lunasporangiospora selenospora</name>
    <dbReference type="NCBI Taxonomy" id="979761"/>
    <lineage>
        <taxon>Eukaryota</taxon>
        <taxon>Fungi</taxon>
        <taxon>Fungi incertae sedis</taxon>
        <taxon>Mucoromycota</taxon>
        <taxon>Mortierellomycotina</taxon>
        <taxon>Mortierellomycetes</taxon>
        <taxon>Mortierellales</taxon>
        <taxon>Mortierellaceae</taxon>
        <taxon>Lunasporangiospora</taxon>
    </lineage>
</organism>
<dbReference type="OrthoDB" id="3512845at2759"/>
<dbReference type="PANTHER" id="PTHR12083:SF9">
    <property type="entry name" value="BIFUNCTIONAL POLYNUCLEOTIDE PHOSPHATASE_KINASE"/>
    <property type="match status" value="1"/>
</dbReference>
<dbReference type="InterPro" id="IPR027417">
    <property type="entry name" value="P-loop_NTPase"/>
</dbReference>
<dbReference type="GO" id="GO:0046403">
    <property type="term" value="F:polynucleotide 3'-phosphatase activity"/>
    <property type="evidence" value="ECO:0007669"/>
    <property type="project" value="TreeGrafter"/>
</dbReference>